<evidence type="ECO:0000256" key="6">
    <source>
        <dbReference type="PIRNR" id="PIRNR001589"/>
    </source>
</evidence>
<dbReference type="GeneID" id="28730523"/>
<comment type="caution">
    <text evidence="12">The sequence shown here is derived from an EMBL/GenBank/DDBJ whole genome shotgun (WGS) entry which is preliminary data.</text>
</comment>
<evidence type="ECO:0000256" key="10">
    <source>
        <dbReference type="SAM" id="SignalP"/>
    </source>
</evidence>
<dbReference type="PIRSF" id="PIRSF001589">
    <property type="entry name" value="Asn_synthetase_glu-h"/>
    <property type="match status" value="1"/>
</dbReference>
<keyword evidence="13" id="KW-1185">Reference proteome</keyword>
<evidence type="ECO:0000256" key="2">
    <source>
        <dbReference type="ARBA" id="ARBA00022741"/>
    </source>
</evidence>
<keyword evidence="5 7" id="KW-0315">Glutamine amidotransferase</keyword>
<accession>A0A0M8MUN5</accession>
<feature type="binding site" evidence="8">
    <location>
        <position position="90"/>
    </location>
    <ligand>
        <name>L-glutamine</name>
        <dbReference type="ChEBI" id="CHEBI:58359"/>
    </ligand>
</feature>
<proteinExistence type="predicted"/>
<dbReference type="PANTHER" id="PTHR45937:SF1">
    <property type="entry name" value="ASPARAGINE SYNTHETASE DOMAIN-CONTAINING PROTEIN 1"/>
    <property type="match status" value="1"/>
</dbReference>
<evidence type="ECO:0000256" key="1">
    <source>
        <dbReference type="ARBA" id="ARBA00022605"/>
    </source>
</evidence>
<evidence type="ECO:0000256" key="9">
    <source>
        <dbReference type="SAM" id="MobiDB-lite"/>
    </source>
</evidence>
<feature type="binding site" evidence="8">
    <location>
        <begin position="399"/>
        <end position="400"/>
    </location>
    <ligand>
        <name>ATP</name>
        <dbReference type="ChEBI" id="CHEBI:30616"/>
    </ligand>
</feature>
<dbReference type="CDD" id="cd01991">
    <property type="entry name" value="Asn_synthase_B_C"/>
    <property type="match status" value="1"/>
</dbReference>
<dbReference type="VEuPathDB" id="FungiDB:Malapachy_4192"/>
<feature type="signal peptide" evidence="10">
    <location>
        <begin position="1"/>
        <end position="16"/>
    </location>
</feature>
<dbReference type="SUPFAM" id="SSF52402">
    <property type="entry name" value="Adenine nucleotide alpha hydrolases-like"/>
    <property type="match status" value="1"/>
</dbReference>
<dbReference type="InterPro" id="IPR006426">
    <property type="entry name" value="Asn_synth_AEB"/>
</dbReference>
<keyword evidence="2 6" id="KW-0547">Nucleotide-binding</keyword>
<feature type="domain" description="Glutamine amidotransferase type-2" evidence="11">
    <location>
        <begin position="2"/>
        <end position="219"/>
    </location>
</feature>
<dbReference type="Proteomes" id="UP000037751">
    <property type="component" value="Unassembled WGS sequence"/>
</dbReference>
<keyword evidence="1 7" id="KW-0028">Amino-acid biosynthesis</keyword>
<keyword evidence="3 6" id="KW-0067">ATP-binding</keyword>
<dbReference type="GO" id="GO:0004066">
    <property type="term" value="F:asparagine synthase (glutamine-hydrolyzing) activity"/>
    <property type="evidence" value="ECO:0007669"/>
    <property type="project" value="InterPro"/>
</dbReference>
<dbReference type="STRING" id="77020.A0A0M8MUN5"/>
<dbReference type="Pfam" id="PF00733">
    <property type="entry name" value="Asn_synthase"/>
    <property type="match status" value="1"/>
</dbReference>
<dbReference type="Gene3D" id="3.60.20.10">
    <property type="entry name" value="Glutamine Phosphoribosylpyrophosphate, subunit 1, domain 1"/>
    <property type="match status" value="1"/>
</dbReference>
<evidence type="ECO:0000256" key="7">
    <source>
        <dbReference type="PIRSR" id="PIRSR001589-1"/>
    </source>
</evidence>
<dbReference type="Pfam" id="PF13537">
    <property type="entry name" value="GATase_7"/>
    <property type="match status" value="1"/>
</dbReference>
<dbReference type="EMBL" id="LGAV01000004">
    <property type="protein sequence ID" value="KOS14130.1"/>
    <property type="molecule type" value="Genomic_DNA"/>
</dbReference>
<organism evidence="12 13">
    <name type="scientific">Malassezia pachydermatis</name>
    <dbReference type="NCBI Taxonomy" id="77020"/>
    <lineage>
        <taxon>Eukaryota</taxon>
        <taxon>Fungi</taxon>
        <taxon>Dikarya</taxon>
        <taxon>Basidiomycota</taxon>
        <taxon>Ustilaginomycotina</taxon>
        <taxon>Malasseziomycetes</taxon>
        <taxon>Malasseziales</taxon>
        <taxon>Malasseziaceae</taxon>
        <taxon>Malassezia</taxon>
    </lineage>
</organism>
<keyword evidence="10" id="KW-0732">Signal</keyword>
<dbReference type="PANTHER" id="PTHR45937">
    <property type="entry name" value="ASPARAGINE SYNTHETASE DOMAIN-CONTAINING PROTEIN 1"/>
    <property type="match status" value="1"/>
</dbReference>
<evidence type="ECO:0000256" key="3">
    <source>
        <dbReference type="ARBA" id="ARBA00022840"/>
    </source>
</evidence>
<dbReference type="GO" id="GO:0005524">
    <property type="term" value="F:ATP binding"/>
    <property type="evidence" value="ECO:0007669"/>
    <property type="project" value="UniProtKB-KW"/>
</dbReference>
<dbReference type="InterPro" id="IPR029055">
    <property type="entry name" value="Ntn_hydrolases_N"/>
</dbReference>
<keyword evidence="4 7" id="KW-0061">Asparagine biosynthesis</keyword>
<evidence type="ECO:0000313" key="13">
    <source>
        <dbReference type="Proteomes" id="UP000037751"/>
    </source>
</evidence>
<dbReference type="InterPro" id="IPR014729">
    <property type="entry name" value="Rossmann-like_a/b/a_fold"/>
</dbReference>
<dbReference type="Gene3D" id="3.40.50.620">
    <property type="entry name" value="HUPs"/>
    <property type="match status" value="1"/>
</dbReference>
<feature type="binding site" evidence="8">
    <location>
        <position position="253"/>
    </location>
    <ligand>
        <name>ATP</name>
        <dbReference type="ChEBI" id="CHEBI:30616"/>
    </ligand>
</feature>
<evidence type="ECO:0000259" key="11">
    <source>
        <dbReference type="PROSITE" id="PS51278"/>
    </source>
</evidence>
<dbReference type="RefSeq" id="XP_017991762.1">
    <property type="nucleotide sequence ID" value="XM_018138647.1"/>
</dbReference>
<gene>
    <name evidence="12" type="ORF">Malapachy_4192</name>
</gene>
<dbReference type="PROSITE" id="PS51278">
    <property type="entry name" value="GATASE_TYPE_2"/>
    <property type="match status" value="1"/>
</dbReference>
<dbReference type="GO" id="GO:0006529">
    <property type="term" value="P:asparagine biosynthetic process"/>
    <property type="evidence" value="ECO:0007669"/>
    <property type="project" value="UniProtKB-KW"/>
</dbReference>
<reference evidence="12 13" key="1">
    <citation type="submission" date="2015-07" db="EMBL/GenBank/DDBJ databases">
        <title>Draft Genome Sequence of Malassezia furfur CBS1878 and Malassezia pachydermatis CBS1879.</title>
        <authorList>
            <person name="Triana S."/>
            <person name="Ohm R."/>
            <person name="Gonzalez A."/>
            <person name="DeCock H."/>
            <person name="Restrepo S."/>
            <person name="Celis A."/>
        </authorList>
    </citation>
    <scope>NUCLEOTIDE SEQUENCE [LARGE SCALE GENOMIC DNA]</scope>
    <source>
        <strain evidence="12 13">CBS 1879</strain>
    </source>
</reference>
<protein>
    <submittedName>
        <fullName evidence="12">Asparagine synthetase</fullName>
    </submittedName>
</protein>
<evidence type="ECO:0000256" key="8">
    <source>
        <dbReference type="PIRSR" id="PIRSR001589-2"/>
    </source>
</evidence>
<feature type="compositionally biased region" description="Basic residues" evidence="9">
    <location>
        <begin position="526"/>
        <end position="537"/>
    </location>
</feature>
<feature type="region of interest" description="Disordered" evidence="9">
    <location>
        <begin position="516"/>
        <end position="537"/>
    </location>
</feature>
<evidence type="ECO:0000256" key="4">
    <source>
        <dbReference type="ARBA" id="ARBA00022888"/>
    </source>
</evidence>
<dbReference type="InterPro" id="IPR001962">
    <property type="entry name" value="Asn_synthase"/>
</dbReference>
<feature type="active site" description="For GATase activity" evidence="7">
    <location>
        <position position="2"/>
    </location>
</feature>
<name>A0A0M8MUN5_9BASI</name>
<sequence>MCGIALAVQAGASATALWTTLVQEVACRGPDAQQACTQGGISLYASVLGLRGETVTRQPLTSPDNTLWLAWNGQVFEADEESWYASAENDAAILLRHIQAVAPPQRKEALCSLLAHMDGPYAFALVDFHERAIYFGRDPLGRRSLLYAQHEGSTYVCSVASDASVQQHVPWAEVDCTSIWRLGMETRSDPTALSRDVRTHYTTRLTLCAPSSPIPTSILPAFAEILEESVRRRVQCTRVSSLATPGAARIAVLFSGGLDCTVLAALAAKHVPRDEPIDLINVAFENPRAIAAAWAAAPPGATIDEDQFPADPYAVPDRMTAQKSLDDLQRLYPSRTWQLVRVNVPFAEYTAHTQHIETLMYPTASVMDLSIAAALYFASRGRGDVHGHMYISPARILLSGLGADELLAGYARHRQAWRRGGDVALTAELQMDMDRLPTRNLGRDDRVFSSHAREARYPYLARSVMTYLATLPVRAKADFSEDGHGDKQLLRALAAQLGLAHASTLPKRAIQFGARSAKMDAQGARQKGHAALHPRSS</sequence>
<dbReference type="InterPro" id="IPR017932">
    <property type="entry name" value="GATase_2_dom"/>
</dbReference>
<dbReference type="InterPro" id="IPR051857">
    <property type="entry name" value="Asn_synthetase_domain"/>
</dbReference>
<dbReference type="AlphaFoldDB" id="A0A0M8MUN5"/>
<dbReference type="OrthoDB" id="10252281at2759"/>
<evidence type="ECO:0000313" key="12">
    <source>
        <dbReference type="EMBL" id="KOS14130.1"/>
    </source>
</evidence>
<evidence type="ECO:0000256" key="5">
    <source>
        <dbReference type="ARBA" id="ARBA00022962"/>
    </source>
</evidence>
<dbReference type="SUPFAM" id="SSF56235">
    <property type="entry name" value="N-terminal nucleophile aminohydrolases (Ntn hydrolases)"/>
    <property type="match status" value="1"/>
</dbReference>
<feature type="chain" id="PRO_5005818711" evidence="10">
    <location>
        <begin position="17"/>
        <end position="537"/>
    </location>
</feature>